<reference evidence="2" key="2">
    <citation type="submission" date="2021-04" db="EMBL/GenBank/DDBJ databases">
        <authorList>
            <person name="Podell S."/>
        </authorList>
    </citation>
    <scope>NUCLEOTIDE SEQUENCE</scope>
    <source>
        <strain evidence="2">Hildebrandi</strain>
    </source>
</reference>
<keyword evidence="3" id="KW-1185">Reference proteome</keyword>
<dbReference type="EMBL" id="JAGRRH010000013">
    <property type="protein sequence ID" value="KAG7360229.1"/>
    <property type="molecule type" value="Genomic_DNA"/>
</dbReference>
<dbReference type="InterPro" id="IPR025714">
    <property type="entry name" value="Methyltranfer_dom"/>
</dbReference>
<dbReference type="Pfam" id="PF13679">
    <property type="entry name" value="Methyltransf_32"/>
    <property type="match status" value="1"/>
</dbReference>
<accession>A0A9K3LD95</accession>
<keyword evidence="2" id="KW-0489">Methyltransferase</keyword>
<feature type="domain" description="Methyltransferase" evidence="1">
    <location>
        <begin position="568"/>
        <end position="704"/>
    </location>
</feature>
<dbReference type="GO" id="GO:0008168">
    <property type="term" value="F:methyltransferase activity"/>
    <property type="evidence" value="ECO:0007669"/>
    <property type="project" value="UniProtKB-KW"/>
</dbReference>
<proteinExistence type="predicted"/>
<dbReference type="PANTHER" id="PTHR13369:SF0">
    <property type="entry name" value="GLUTATHIONE S-TRANSFERASE C-TERMINAL DOMAIN-CONTAINING PROTEIN"/>
    <property type="match status" value="1"/>
</dbReference>
<dbReference type="OrthoDB" id="192115at2759"/>
<sequence length="811" mass="91405">MSLNRTRERYLLTCCVMLLRFSVGFMPVIRNIDLWSLPQKFESSRNKSGPRLLTSLDRFGFSRDLPVSAQLRDFMHRNDTRSLTLVGYVIAKRQLSQNLIFLDFHVGANRNNDENDDYDEFYTQEAYIFQALLKRDDYIGNHYKLYQKCLHMGTKLQVTGRASPTDNPGNVVLTIHSMKLITVPRQVQHIETILRQFLIAKEATANASKENDRAAVATYLLFQQQVSTACGFDSLDDLYHKINEVRDCSLATVPTFSHTTKPIRDLAKEILNDNLKDDPSFPLVWIDERSRDNSFVVPEAPHNWQTPPKTLLTPVKTESDSRSAATVSVLDILHQNVPYTTALGTIRVQAYVQNRRRFKGNITVLVVEEDDTYVSPDRGIQPTKHNQRLECILHPSILISSFDAVTYRNVAAVGSIVSLCGDLIYQQKDDPLTMGPTMWIREMNVVRAACQPSTIYTLIQMMKTGKVDLEEGADALCVPHSEMTAIVTNMTKTEQQWKANQLALSLQSNKGSPGYKLSQQQRHVLMKYWHLLRKYPVVDVPQIDQPASLPSELVVLMDDKPTSRWETRKRPQIEWMCRAISALIVQHPDYGKRKLSILDIGGGKGNLAYHLSRTIDNIEITVVDIGAGAIKNGRKKGLRISRGKMKPPLSMVNFQVADASISMLDGIEADVIVALHVCGHLTDVALFHAFHRNISFVIVPCCFKSNSHLKIPSDSSSGEGRPVNEWLEIPAEDWSQLKSIAEIQGNISKSNLGMRLICGIRANAIQRKLQAKTSVDCGDYASFLRISSFPVQYSTRNLAMIGYLNARSIGK</sequence>
<keyword evidence="2" id="KW-0808">Transferase</keyword>
<dbReference type="PANTHER" id="PTHR13369">
    <property type="match status" value="1"/>
</dbReference>
<name>A0A9K3LD95_9STRA</name>
<dbReference type="AlphaFoldDB" id="A0A9K3LD95"/>
<comment type="caution">
    <text evidence="2">The sequence shown here is derived from an EMBL/GenBank/DDBJ whole genome shotgun (WGS) entry which is preliminary data.</text>
</comment>
<gene>
    <name evidence="2" type="ORF">IV203_035328</name>
</gene>
<reference evidence="2" key="1">
    <citation type="journal article" date="2021" name="Sci. Rep.">
        <title>Diploid genomic architecture of Nitzschia inconspicua, an elite biomass production diatom.</title>
        <authorList>
            <person name="Oliver A."/>
            <person name="Podell S."/>
            <person name="Pinowska A."/>
            <person name="Traller J.C."/>
            <person name="Smith S.R."/>
            <person name="McClure R."/>
            <person name="Beliaev A."/>
            <person name="Bohutskyi P."/>
            <person name="Hill E.A."/>
            <person name="Rabines A."/>
            <person name="Zheng H."/>
            <person name="Allen L.Z."/>
            <person name="Kuo A."/>
            <person name="Grigoriev I.V."/>
            <person name="Allen A.E."/>
            <person name="Hazlebeck D."/>
            <person name="Allen E.E."/>
        </authorList>
    </citation>
    <scope>NUCLEOTIDE SEQUENCE</scope>
    <source>
        <strain evidence="2">Hildebrandi</strain>
    </source>
</reference>
<evidence type="ECO:0000313" key="2">
    <source>
        <dbReference type="EMBL" id="KAG7360229.1"/>
    </source>
</evidence>
<evidence type="ECO:0000313" key="3">
    <source>
        <dbReference type="Proteomes" id="UP000693970"/>
    </source>
</evidence>
<organism evidence="2 3">
    <name type="scientific">Nitzschia inconspicua</name>
    <dbReference type="NCBI Taxonomy" id="303405"/>
    <lineage>
        <taxon>Eukaryota</taxon>
        <taxon>Sar</taxon>
        <taxon>Stramenopiles</taxon>
        <taxon>Ochrophyta</taxon>
        <taxon>Bacillariophyta</taxon>
        <taxon>Bacillariophyceae</taxon>
        <taxon>Bacillariophycidae</taxon>
        <taxon>Bacillariales</taxon>
        <taxon>Bacillariaceae</taxon>
        <taxon>Nitzschia</taxon>
    </lineage>
</organism>
<dbReference type="CDD" id="cd02440">
    <property type="entry name" value="AdoMet_MTases"/>
    <property type="match status" value="1"/>
</dbReference>
<dbReference type="Proteomes" id="UP000693970">
    <property type="component" value="Unassembled WGS sequence"/>
</dbReference>
<evidence type="ECO:0000259" key="1">
    <source>
        <dbReference type="Pfam" id="PF13679"/>
    </source>
</evidence>
<dbReference type="GO" id="GO:0032259">
    <property type="term" value="P:methylation"/>
    <property type="evidence" value="ECO:0007669"/>
    <property type="project" value="UniProtKB-KW"/>
</dbReference>
<protein>
    <submittedName>
        <fullName evidence="2">Methyltransferase domain containing protein</fullName>
    </submittedName>
</protein>
<dbReference type="GO" id="GO:0005737">
    <property type="term" value="C:cytoplasm"/>
    <property type="evidence" value="ECO:0007669"/>
    <property type="project" value="TreeGrafter"/>
</dbReference>